<keyword evidence="5" id="KW-1278">Translocase</keyword>
<dbReference type="GeneID" id="42903333"/>
<dbReference type="InterPro" id="IPR039428">
    <property type="entry name" value="NUOK/Mnh_C1-like"/>
</dbReference>
<dbReference type="Pfam" id="PF00420">
    <property type="entry name" value="Oxidored_q2"/>
    <property type="match status" value="1"/>
</dbReference>
<evidence type="ECO:0000256" key="9">
    <source>
        <dbReference type="ARBA" id="ARBA00031586"/>
    </source>
</evidence>
<evidence type="ECO:0000256" key="7">
    <source>
        <dbReference type="ARBA" id="ARBA00023027"/>
    </source>
</evidence>
<evidence type="ECO:0000256" key="2">
    <source>
        <dbReference type="ARBA" id="ARBA00010519"/>
    </source>
</evidence>
<comment type="subcellular location">
    <subcellularLocation>
        <location evidence="1">Membrane</location>
        <topology evidence="1">Multi-pass membrane protein</topology>
    </subcellularLocation>
</comment>
<keyword evidence="4 11" id="KW-0812">Transmembrane</keyword>
<evidence type="ECO:0000256" key="10">
    <source>
        <dbReference type="ARBA" id="ARBA00049551"/>
    </source>
</evidence>
<evidence type="ECO:0000256" key="5">
    <source>
        <dbReference type="ARBA" id="ARBA00022967"/>
    </source>
</evidence>
<gene>
    <name evidence="12" type="primary">ND4L</name>
</gene>
<evidence type="ECO:0000256" key="6">
    <source>
        <dbReference type="ARBA" id="ARBA00022989"/>
    </source>
</evidence>
<organism evidence="12">
    <name type="scientific">Athalia icar</name>
    <dbReference type="NCBI Taxonomy" id="2982297"/>
    <lineage>
        <taxon>Eukaryota</taxon>
        <taxon>Metazoa</taxon>
        <taxon>Ecdysozoa</taxon>
        <taxon>Arthropoda</taxon>
        <taxon>Hexapoda</taxon>
        <taxon>Insecta</taxon>
        <taxon>Pterygota</taxon>
        <taxon>Neoptera</taxon>
        <taxon>Endopterygota</taxon>
        <taxon>Hymenoptera</taxon>
        <taxon>Tenthredinoidea</taxon>
        <taxon>Athaliidae</taxon>
        <taxon>Athalia</taxon>
    </lineage>
</organism>
<evidence type="ECO:0000256" key="1">
    <source>
        <dbReference type="ARBA" id="ARBA00004141"/>
    </source>
</evidence>
<evidence type="ECO:0000256" key="8">
    <source>
        <dbReference type="ARBA" id="ARBA00023136"/>
    </source>
</evidence>
<feature type="transmembrane region" description="Helical" evidence="11">
    <location>
        <begin position="25"/>
        <end position="49"/>
    </location>
</feature>
<reference evidence="12" key="1">
    <citation type="journal article" date="2019" name="Mitochondrial DNA Part B Resour">
        <title>The complete mitochondrial genome of Athalia proxima (Hymenoptery: Tenthredinidae) and phylogenetic analysis.</title>
        <authorList>
            <person name="He H."/>
            <person name="Niu G."/>
            <person name="Zhang B."/>
            <person name="Wei M."/>
        </authorList>
    </citation>
    <scope>NUCLEOTIDE SEQUENCE</scope>
</reference>
<proteinExistence type="inferred from homology"/>
<keyword evidence="7" id="KW-0520">NAD</keyword>
<keyword evidence="6 11" id="KW-1133">Transmembrane helix</keyword>
<evidence type="ECO:0000256" key="11">
    <source>
        <dbReference type="SAM" id="Phobius"/>
    </source>
</evidence>
<evidence type="ECO:0000256" key="3">
    <source>
        <dbReference type="ARBA" id="ARBA00016612"/>
    </source>
</evidence>
<accession>A0A649X053</accession>
<dbReference type="AlphaFoldDB" id="A0A649X053"/>
<protein>
    <recommendedName>
        <fullName evidence="3">NADH-ubiquinone oxidoreductase chain 4L</fullName>
    </recommendedName>
    <alternativeName>
        <fullName evidence="9">NADH dehydrogenase subunit 4L</fullName>
    </alternativeName>
</protein>
<evidence type="ECO:0000313" key="12">
    <source>
        <dbReference type="EMBL" id="QGL07073.1"/>
    </source>
</evidence>
<comment type="catalytic activity">
    <reaction evidence="10">
        <text>a ubiquinone + NADH + 5 H(+)(in) = a ubiquinol + NAD(+) + 4 H(+)(out)</text>
        <dbReference type="Rhea" id="RHEA:29091"/>
        <dbReference type="Rhea" id="RHEA-COMP:9565"/>
        <dbReference type="Rhea" id="RHEA-COMP:9566"/>
        <dbReference type="ChEBI" id="CHEBI:15378"/>
        <dbReference type="ChEBI" id="CHEBI:16389"/>
        <dbReference type="ChEBI" id="CHEBI:17976"/>
        <dbReference type="ChEBI" id="CHEBI:57540"/>
        <dbReference type="ChEBI" id="CHEBI:57945"/>
        <dbReference type="EC" id="7.1.1.2"/>
    </reaction>
</comment>
<keyword evidence="8 11" id="KW-0472">Membrane</keyword>
<sequence length="93" mass="11013">MYINMFFSLMFIIGLMSISLNRNHLFLILLCLEFIVLILFISMIFYLNFFENEMFFSMFFLIFSVCEGVLGISNLILLIRVHGNDFFCVLNIL</sequence>
<reference evidence="12" key="2">
    <citation type="journal article" date="2022" name="Insects">
        <title>Phylogenomic Analyses of the Tenthredinoidea Support the Familial Rank of Athaliidae (Insecta, Tenthredinoidea).</title>
        <authorList>
            <person name="Niu G."/>
            <person name="Budak M."/>
            <person name="Korkmaz E.M."/>
            <person name="Dogan O."/>
            <person name="Nel A."/>
            <person name="Wan S."/>
            <person name="Cai C."/>
            <person name="Jouault C."/>
            <person name="Li M."/>
            <person name="Wei M."/>
        </authorList>
    </citation>
    <scope>NUCLEOTIDE SEQUENCE</scope>
</reference>
<dbReference type="EMBL" id="MN527306">
    <property type="protein sequence ID" value="QGL07073.1"/>
    <property type="molecule type" value="Genomic_DNA"/>
</dbReference>
<dbReference type="Gene3D" id="1.10.287.3510">
    <property type="match status" value="1"/>
</dbReference>
<comment type="similarity">
    <text evidence="2">Belongs to the complex I subunit 4L family.</text>
</comment>
<dbReference type="GO" id="GO:0008137">
    <property type="term" value="F:NADH dehydrogenase (ubiquinone) activity"/>
    <property type="evidence" value="ECO:0007669"/>
    <property type="project" value="UniProtKB-EC"/>
</dbReference>
<evidence type="ECO:0000256" key="4">
    <source>
        <dbReference type="ARBA" id="ARBA00022692"/>
    </source>
</evidence>
<keyword evidence="12" id="KW-0496">Mitochondrion</keyword>
<geneLocation type="mitochondrion" evidence="12"/>
<feature type="transmembrane region" description="Helical" evidence="11">
    <location>
        <begin position="55"/>
        <end position="77"/>
    </location>
</feature>
<dbReference type="CTD" id="4539"/>
<name>A0A649X053_9HYME</name>
<dbReference type="GO" id="GO:0016020">
    <property type="term" value="C:membrane"/>
    <property type="evidence" value="ECO:0007669"/>
    <property type="project" value="UniProtKB-SubCell"/>
</dbReference>
<dbReference type="RefSeq" id="YP_009720755.1">
    <property type="nucleotide sequence ID" value="NC_045360.1"/>
</dbReference>